<dbReference type="RefSeq" id="WP_136012883.1">
    <property type="nucleotide sequence ID" value="NZ_SRYE01000004.1"/>
</dbReference>
<keyword evidence="8 10" id="KW-0479">Metal-binding</keyword>
<evidence type="ECO:0000256" key="5">
    <source>
        <dbReference type="ARBA" id="ARBA00001954"/>
    </source>
</evidence>
<comment type="caution">
    <text evidence="15">The sequence shown here is derived from an EMBL/GenBank/DDBJ whole genome shotgun (WGS) entry which is preliminary data.</text>
</comment>
<evidence type="ECO:0000256" key="8">
    <source>
        <dbReference type="ARBA" id="ARBA00022723"/>
    </source>
</evidence>
<comment type="function">
    <text evidence="10">Catalyzes the reversible epimerization of D-ribulose 5-phosphate to D-xylulose 5-phosphate.</text>
</comment>
<feature type="binding site" evidence="10 13">
    <location>
        <position position="35"/>
    </location>
    <ligand>
        <name>a divalent metal cation</name>
        <dbReference type="ChEBI" id="CHEBI:60240"/>
    </ligand>
</feature>
<sequence length="227" mass="23550">MEFTDTCGIAPSILSANQLTLGEDLDSIATADVIHVDVMDGHFVPNVNFGPSLVAAVKQGTSLPVDVHLMVSNPDDTLGGYLDAGADYVSFHMEAARHAHRMVSQIKAAGAKAAVALNPGTSLASLDAILSDLDMVLLMTVDPGFGGQSFIDNCLPKIQELSHMCKVRCLSPIIEVDGGIKASNIAQVAQAGATLFVAGSSVFGAPDRAAAIQELRQLANDATALHA</sequence>
<dbReference type="InterPro" id="IPR026019">
    <property type="entry name" value="Ribul_P_3_epim"/>
</dbReference>
<feature type="binding site" evidence="10 13">
    <location>
        <position position="37"/>
    </location>
    <ligand>
        <name>a divalent metal cation</name>
        <dbReference type="ChEBI" id="CHEBI:60240"/>
    </ligand>
</feature>
<evidence type="ECO:0000256" key="10">
    <source>
        <dbReference type="HAMAP-Rule" id="MF_02227"/>
    </source>
</evidence>
<name>A0A4S2F3K7_9ACTN</name>
<dbReference type="EMBL" id="SRYE01000004">
    <property type="protein sequence ID" value="TGY61751.1"/>
    <property type="molecule type" value="Genomic_DNA"/>
</dbReference>
<comment type="similarity">
    <text evidence="6 10 11">Belongs to the ribulose-phosphate 3-epimerase family.</text>
</comment>
<comment type="catalytic activity">
    <reaction evidence="1 10 11">
        <text>D-ribulose 5-phosphate = D-xylulose 5-phosphate</text>
        <dbReference type="Rhea" id="RHEA:13677"/>
        <dbReference type="ChEBI" id="CHEBI:57737"/>
        <dbReference type="ChEBI" id="CHEBI:58121"/>
        <dbReference type="EC" id="5.1.3.1"/>
    </reaction>
</comment>
<gene>
    <name evidence="10 15" type="primary">rpe</name>
    <name evidence="15" type="ORF">E5334_07030</name>
</gene>
<dbReference type="NCBIfam" id="TIGR01163">
    <property type="entry name" value="rpe"/>
    <property type="match status" value="1"/>
</dbReference>
<keyword evidence="16" id="KW-1185">Reference proteome</keyword>
<feature type="binding site" evidence="10 14">
    <location>
        <begin position="144"/>
        <end position="147"/>
    </location>
    <ligand>
        <name>substrate</name>
    </ligand>
</feature>
<feature type="binding site" evidence="10 14">
    <location>
        <position position="68"/>
    </location>
    <ligand>
        <name>substrate</name>
    </ligand>
</feature>
<dbReference type="Pfam" id="PF00834">
    <property type="entry name" value="Ribul_P_3_epim"/>
    <property type="match status" value="1"/>
</dbReference>
<keyword evidence="9 10" id="KW-0413">Isomerase</keyword>
<evidence type="ECO:0000256" key="7">
    <source>
        <dbReference type="ARBA" id="ARBA00013188"/>
    </source>
</evidence>
<evidence type="ECO:0000313" key="15">
    <source>
        <dbReference type="EMBL" id="TGY61751.1"/>
    </source>
</evidence>
<dbReference type="GO" id="GO:0004750">
    <property type="term" value="F:D-ribulose-phosphate 3-epimerase activity"/>
    <property type="evidence" value="ECO:0007669"/>
    <property type="project" value="UniProtKB-UniRule"/>
</dbReference>
<feature type="active site" description="Proton acceptor" evidence="10 12">
    <location>
        <position position="37"/>
    </location>
</feature>
<keyword evidence="13" id="KW-0170">Cobalt</keyword>
<evidence type="ECO:0000256" key="9">
    <source>
        <dbReference type="ARBA" id="ARBA00023235"/>
    </source>
</evidence>
<dbReference type="HAMAP" id="MF_02227">
    <property type="entry name" value="RPE"/>
    <property type="match status" value="1"/>
</dbReference>
<evidence type="ECO:0000256" key="11">
    <source>
        <dbReference type="PIRNR" id="PIRNR001461"/>
    </source>
</evidence>
<comment type="cofactor">
    <cofactor evidence="5">
        <name>Fe(2+)</name>
        <dbReference type="ChEBI" id="CHEBI:29033"/>
    </cofactor>
</comment>
<feature type="binding site" evidence="10 14">
    <location>
        <begin position="199"/>
        <end position="200"/>
    </location>
    <ligand>
        <name>substrate</name>
    </ligand>
</feature>
<comment type="cofactor">
    <cofactor evidence="2">
        <name>Mn(2+)</name>
        <dbReference type="ChEBI" id="CHEBI:29035"/>
    </cofactor>
</comment>
<evidence type="ECO:0000256" key="14">
    <source>
        <dbReference type="PIRSR" id="PIRSR001461-3"/>
    </source>
</evidence>
<dbReference type="GO" id="GO:0019323">
    <property type="term" value="P:pentose catabolic process"/>
    <property type="evidence" value="ECO:0007669"/>
    <property type="project" value="UniProtKB-UniRule"/>
</dbReference>
<evidence type="ECO:0000256" key="3">
    <source>
        <dbReference type="ARBA" id="ARBA00001941"/>
    </source>
</evidence>
<keyword evidence="10 11" id="KW-0119">Carbohydrate metabolism</keyword>
<feature type="binding site" evidence="10 13">
    <location>
        <position position="68"/>
    </location>
    <ligand>
        <name>a divalent metal cation</name>
        <dbReference type="ChEBI" id="CHEBI:60240"/>
    </ligand>
</feature>
<reference evidence="15 16" key="1">
    <citation type="submission" date="2019-04" db="EMBL/GenBank/DDBJ databases">
        <title>Microbes associate with the intestines of laboratory mice.</title>
        <authorList>
            <person name="Navarre W."/>
            <person name="Wong E."/>
            <person name="Huang K."/>
            <person name="Tropini C."/>
            <person name="Ng K."/>
            <person name="Yu B."/>
        </authorList>
    </citation>
    <scope>NUCLEOTIDE SEQUENCE [LARGE SCALE GENOMIC DNA]</scope>
    <source>
        <strain evidence="15 16">NM07_P-09</strain>
    </source>
</reference>
<keyword evidence="13" id="KW-0464">Manganese</keyword>
<dbReference type="NCBIfam" id="NF004076">
    <property type="entry name" value="PRK05581.1-4"/>
    <property type="match status" value="1"/>
</dbReference>
<evidence type="ECO:0000256" key="1">
    <source>
        <dbReference type="ARBA" id="ARBA00001782"/>
    </source>
</evidence>
<feature type="binding site" evidence="10 13">
    <location>
        <position position="177"/>
    </location>
    <ligand>
        <name>a divalent metal cation</name>
        <dbReference type="ChEBI" id="CHEBI:60240"/>
    </ligand>
</feature>
<keyword evidence="13" id="KW-0862">Zinc</keyword>
<feature type="binding site" evidence="10 14">
    <location>
        <position position="12"/>
    </location>
    <ligand>
        <name>substrate</name>
    </ligand>
</feature>
<evidence type="ECO:0000256" key="2">
    <source>
        <dbReference type="ARBA" id="ARBA00001936"/>
    </source>
</evidence>
<dbReference type="AlphaFoldDB" id="A0A4S2F3K7"/>
<dbReference type="CDD" id="cd00429">
    <property type="entry name" value="RPE"/>
    <property type="match status" value="1"/>
</dbReference>
<dbReference type="GO" id="GO:0046872">
    <property type="term" value="F:metal ion binding"/>
    <property type="evidence" value="ECO:0007669"/>
    <property type="project" value="UniProtKB-UniRule"/>
</dbReference>
<dbReference type="OrthoDB" id="1645589at2"/>
<dbReference type="PIRSF" id="PIRSF001461">
    <property type="entry name" value="RPE"/>
    <property type="match status" value="1"/>
</dbReference>
<evidence type="ECO:0000256" key="6">
    <source>
        <dbReference type="ARBA" id="ARBA00009541"/>
    </source>
</evidence>
<feature type="binding site" evidence="10">
    <location>
        <begin position="177"/>
        <end position="179"/>
    </location>
    <ligand>
        <name>substrate</name>
    </ligand>
</feature>
<dbReference type="GO" id="GO:0006098">
    <property type="term" value="P:pentose-phosphate shunt"/>
    <property type="evidence" value="ECO:0007669"/>
    <property type="project" value="UniProtKB-UniRule"/>
</dbReference>
<dbReference type="Gene3D" id="3.20.20.70">
    <property type="entry name" value="Aldolase class I"/>
    <property type="match status" value="1"/>
</dbReference>
<evidence type="ECO:0000256" key="13">
    <source>
        <dbReference type="PIRSR" id="PIRSR001461-2"/>
    </source>
</evidence>
<feature type="active site" description="Proton donor" evidence="10 12">
    <location>
        <position position="177"/>
    </location>
</feature>
<comment type="cofactor">
    <cofactor evidence="10 13">
        <name>a divalent metal cation</name>
        <dbReference type="ChEBI" id="CHEBI:60240"/>
    </cofactor>
    <text evidence="10 13">Binds 1 divalent metal cation per subunit.</text>
</comment>
<dbReference type="EC" id="5.1.3.1" evidence="7 10"/>
<proteinExistence type="inferred from homology"/>
<dbReference type="PROSITE" id="PS01086">
    <property type="entry name" value="RIBUL_P_3_EPIMER_2"/>
    <property type="match status" value="1"/>
</dbReference>
<protein>
    <recommendedName>
        <fullName evidence="7 10">Ribulose-phosphate 3-epimerase</fullName>
        <ecNumber evidence="7 10">5.1.3.1</ecNumber>
    </recommendedName>
</protein>
<evidence type="ECO:0000256" key="12">
    <source>
        <dbReference type="PIRSR" id="PIRSR001461-1"/>
    </source>
</evidence>
<dbReference type="GO" id="GO:0005737">
    <property type="term" value="C:cytoplasm"/>
    <property type="evidence" value="ECO:0007669"/>
    <property type="project" value="UniProtKB-ARBA"/>
</dbReference>
<dbReference type="Proteomes" id="UP000310263">
    <property type="component" value="Unassembled WGS sequence"/>
</dbReference>
<dbReference type="SUPFAM" id="SSF51366">
    <property type="entry name" value="Ribulose-phoshate binding barrel"/>
    <property type="match status" value="1"/>
</dbReference>
<dbReference type="InterPro" id="IPR013785">
    <property type="entry name" value="Aldolase_TIM"/>
</dbReference>
<feature type="binding site" evidence="14">
    <location>
        <position position="179"/>
    </location>
    <ligand>
        <name>substrate</name>
    </ligand>
</feature>
<organism evidence="15 16">
    <name type="scientific">Muricaecibacterium torontonense</name>
    <dbReference type="NCBI Taxonomy" id="3032871"/>
    <lineage>
        <taxon>Bacteria</taxon>
        <taxon>Bacillati</taxon>
        <taxon>Actinomycetota</taxon>
        <taxon>Coriobacteriia</taxon>
        <taxon>Coriobacteriales</taxon>
        <taxon>Atopobiaceae</taxon>
        <taxon>Muricaecibacterium</taxon>
    </lineage>
</organism>
<dbReference type="FunFam" id="3.20.20.70:FF:000004">
    <property type="entry name" value="Ribulose-phosphate 3-epimerase"/>
    <property type="match status" value="1"/>
</dbReference>
<dbReference type="PANTHER" id="PTHR11749">
    <property type="entry name" value="RIBULOSE-5-PHOSPHATE-3-EPIMERASE"/>
    <property type="match status" value="1"/>
</dbReference>
<comment type="pathway">
    <text evidence="10">Carbohydrate degradation.</text>
</comment>
<comment type="cofactor">
    <cofactor evidence="3">
        <name>Co(2+)</name>
        <dbReference type="ChEBI" id="CHEBI:48828"/>
    </cofactor>
</comment>
<dbReference type="InterPro" id="IPR011060">
    <property type="entry name" value="RibuloseP-bd_barrel"/>
</dbReference>
<evidence type="ECO:0000256" key="4">
    <source>
        <dbReference type="ARBA" id="ARBA00001947"/>
    </source>
</evidence>
<accession>A0A4S2F3K7</accession>
<comment type="cofactor">
    <cofactor evidence="4">
        <name>Zn(2+)</name>
        <dbReference type="ChEBI" id="CHEBI:29105"/>
    </cofactor>
</comment>
<dbReference type="InterPro" id="IPR000056">
    <property type="entry name" value="Ribul_P_3_epim-like"/>
</dbReference>
<evidence type="ECO:0000313" key="16">
    <source>
        <dbReference type="Proteomes" id="UP000310263"/>
    </source>
</evidence>